<gene>
    <name evidence="1" type="ORF">ACFFIP_18780</name>
</gene>
<protein>
    <submittedName>
        <fullName evidence="1">DUF4292 domain-containing protein</fullName>
    </submittedName>
</protein>
<sequence>MIRLFLGILLVFSFLIIGCAKKPNLYTSDEVMQEFEPTYFDFDYLTVRGRIVIEEANGKTTRGTINFRAKKDSIIWFSVTPGLGLEAFRGAITKDKVRIKDRLNGGDINMSFKEIEDRYELNLSLDLIQNMIYANIPHEFSYRDRLIRVGQYFELTQTRDDVRYHSRVSTRHGKVEELNSTSMSGKGTLLANYPTFEDIGNQPFPNKMLLKVSYNSPEGQQVAIINLEMTRIEIVDSLLTFPFQF</sequence>
<dbReference type="EMBL" id="JBHLWI010000083">
    <property type="protein sequence ID" value="MFC0264740.1"/>
    <property type="molecule type" value="Genomic_DNA"/>
</dbReference>
<dbReference type="PROSITE" id="PS51257">
    <property type="entry name" value="PROKAR_LIPOPROTEIN"/>
    <property type="match status" value="1"/>
</dbReference>
<name>A0ABV6FXY6_9BACT</name>
<dbReference type="Pfam" id="PF14125">
    <property type="entry name" value="DUF4292"/>
    <property type="match status" value="1"/>
</dbReference>
<dbReference type="RefSeq" id="WP_382389319.1">
    <property type="nucleotide sequence ID" value="NZ_JBHLWI010000083.1"/>
</dbReference>
<reference evidence="1 2" key="1">
    <citation type="submission" date="2024-09" db="EMBL/GenBank/DDBJ databases">
        <authorList>
            <person name="Sun Q."/>
            <person name="Mori K."/>
        </authorList>
    </citation>
    <scope>NUCLEOTIDE SEQUENCE [LARGE SCALE GENOMIC DNA]</scope>
    <source>
        <strain evidence="1 2">CCM 7650</strain>
    </source>
</reference>
<keyword evidence="2" id="KW-1185">Reference proteome</keyword>
<comment type="caution">
    <text evidence="1">The sequence shown here is derived from an EMBL/GenBank/DDBJ whole genome shotgun (WGS) entry which is preliminary data.</text>
</comment>
<accession>A0ABV6FXY6</accession>
<dbReference type="Proteomes" id="UP001589797">
    <property type="component" value="Unassembled WGS sequence"/>
</dbReference>
<proteinExistence type="predicted"/>
<organism evidence="1 2">
    <name type="scientific">Fontibacter flavus</name>
    <dbReference type="NCBI Taxonomy" id="654838"/>
    <lineage>
        <taxon>Bacteria</taxon>
        <taxon>Pseudomonadati</taxon>
        <taxon>Bacteroidota</taxon>
        <taxon>Cytophagia</taxon>
        <taxon>Cytophagales</taxon>
        <taxon>Cyclobacteriaceae</taxon>
        <taxon>Fontibacter</taxon>
    </lineage>
</organism>
<evidence type="ECO:0000313" key="2">
    <source>
        <dbReference type="Proteomes" id="UP001589797"/>
    </source>
</evidence>
<evidence type="ECO:0000313" key="1">
    <source>
        <dbReference type="EMBL" id="MFC0264740.1"/>
    </source>
</evidence>
<dbReference type="InterPro" id="IPR025634">
    <property type="entry name" value="DUF4292"/>
</dbReference>